<feature type="non-terminal residue" evidence="10">
    <location>
        <position position="127"/>
    </location>
</feature>
<dbReference type="SUPFAM" id="SSF52540">
    <property type="entry name" value="P-loop containing nucleoside triphosphate hydrolases"/>
    <property type="match status" value="1"/>
</dbReference>
<feature type="region of interest" description="Disordered" evidence="9">
    <location>
        <begin position="73"/>
        <end position="98"/>
    </location>
</feature>
<comment type="caution">
    <text evidence="10">The sequence shown here is derived from an EMBL/GenBank/DDBJ whole genome shotgun (WGS) entry which is preliminary data.</text>
</comment>
<dbReference type="GO" id="GO:0003924">
    <property type="term" value="F:GTPase activity"/>
    <property type="evidence" value="ECO:0007669"/>
    <property type="project" value="InterPro"/>
</dbReference>
<evidence type="ECO:0000256" key="7">
    <source>
        <dbReference type="ARBA" id="ARBA00023212"/>
    </source>
</evidence>
<evidence type="ECO:0000256" key="3">
    <source>
        <dbReference type="ARBA" id="ARBA00022448"/>
    </source>
</evidence>
<proteinExistence type="inferred from homology"/>
<evidence type="ECO:0000256" key="5">
    <source>
        <dbReference type="ARBA" id="ARBA00022927"/>
    </source>
</evidence>
<dbReference type="InterPro" id="IPR027417">
    <property type="entry name" value="P-loop_NTPase"/>
</dbReference>
<name>A0A7K4LTY2_9AVES</name>
<evidence type="ECO:0000256" key="1">
    <source>
        <dbReference type="ARBA" id="ARBA00004120"/>
    </source>
</evidence>
<keyword evidence="4" id="KW-0963">Cytoplasm</keyword>
<evidence type="ECO:0000256" key="4">
    <source>
        <dbReference type="ARBA" id="ARBA00022490"/>
    </source>
</evidence>
<accession>A0A7K4LTY2</accession>
<dbReference type="PANTHER" id="PTHR14983">
    <property type="entry name" value="CILIOGENESIS AND PLANAR POLARITY EFFECTOR 2"/>
    <property type="match status" value="1"/>
</dbReference>
<reference evidence="10 11" key="1">
    <citation type="submission" date="2019-09" db="EMBL/GenBank/DDBJ databases">
        <title>Bird 10,000 Genomes (B10K) Project - Family phase.</title>
        <authorList>
            <person name="Zhang G."/>
        </authorList>
    </citation>
    <scope>NUCLEOTIDE SEQUENCE [LARGE SCALE GENOMIC DNA]</scope>
    <source>
        <strain evidence="10">B10K-MSB-37135</strain>
        <tissue evidence="10">Heart</tissue>
    </source>
</reference>
<sequence>PGWLLSHEGRQHRDALLHRGRRRLFGLLERPALPPALATATVAYKLFVSGRSGVGKTALVAVLAGAAVPRAHHETLGTRGPRRRRCRPAPLPRHPPPSRAGIQATSVYWAAKLRAGRPVLFRLDLWD</sequence>
<feature type="non-terminal residue" evidence="10">
    <location>
        <position position="1"/>
    </location>
</feature>
<keyword evidence="3" id="KW-0813">Transport</keyword>
<organism evidence="10 11">
    <name type="scientific">Crypturellus undulatus</name>
    <dbReference type="NCBI Taxonomy" id="48396"/>
    <lineage>
        <taxon>Eukaryota</taxon>
        <taxon>Metazoa</taxon>
        <taxon>Chordata</taxon>
        <taxon>Craniata</taxon>
        <taxon>Vertebrata</taxon>
        <taxon>Euteleostomi</taxon>
        <taxon>Archelosauria</taxon>
        <taxon>Archosauria</taxon>
        <taxon>Dinosauria</taxon>
        <taxon>Saurischia</taxon>
        <taxon>Theropoda</taxon>
        <taxon>Coelurosauria</taxon>
        <taxon>Aves</taxon>
        <taxon>Palaeognathae</taxon>
        <taxon>Tinamiformes</taxon>
        <taxon>Tinamidae</taxon>
        <taxon>Crypturellus</taxon>
    </lineage>
</organism>
<dbReference type="PANTHER" id="PTHR14983:SF1">
    <property type="entry name" value="CILIOGENESIS AND PLANAR POLARITY EFFECTOR 2"/>
    <property type="match status" value="1"/>
</dbReference>
<dbReference type="InterPro" id="IPR039677">
    <property type="entry name" value="RSG1"/>
</dbReference>
<evidence type="ECO:0000256" key="8">
    <source>
        <dbReference type="ARBA" id="ARBA00023273"/>
    </source>
</evidence>
<keyword evidence="8" id="KW-0966">Cell projection</keyword>
<evidence type="ECO:0000313" key="11">
    <source>
        <dbReference type="Proteomes" id="UP000534426"/>
    </source>
</evidence>
<gene>
    <name evidence="10" type="primary">Cplane2</name>
    <name evidence="10" type="ORF">CRYUND_R00033</name>
</gene>
<keyword evidence="7" id="KW-0206">Cytoskeleton</keyword>
<keyword evidence="6" id="KW-0342">GTP-binding</keyword>
<dbReference type="Proteomes" id="UP000534426">
    <property type="component" value="Unassembled WGS sequence"/>
</dbReference>
<evidence type="ECO:0000256" key="9">
    <source>
        <dbReference type="SAM" id="MobiDB-lite"/>
    </source>
</evidence>
<dbReference type="GO" id="GO:0015031">
    <property type="term" value="P:protein transport"/>
    <property type="evidence" value="ECO:0007669"/>
    <property type="project" value="UniProtKB-KW"/>
</dbReference>
<keyword evidence="11" id="KW-1185">Reference proteome</keyword>
<comment type="similarity">
    <text evidence="2">Belongs to the small GTPase superfamily. Rab family.</text>
</comment>
<protein>
    <submittedName>
        <fullName evidence="10">CPLN2 protein</fullName>
    </submittedName>
</protein>
<dbReference type="EMBL" id="VWPW01024034">
    <property type="protein sequence ID" value="NWJ08116.1"/>
    <property type="molecule type" value="Genomic_DNA"/>
</dbReference>
<evidence type="ECO:0000313" key="10">
    <source>
        <dbReference type="EMBL" id="NWJ08116.1"/>
    </source>
</evidence>
<keyword evidence="6" id="KW-0547">Nucleotide-binding</keyword>
<dbReference type="AlphaFoldDB" id="A0A7K4LTY2"/>
<feature type="compositionally biased region" description="Pro residues" evidence="9">
    <location>
        <begin position="89"/>
        <end position="98"/>
    </location>
</feature>
<evidence type="ECO:0000256" key="6">
    <source>
        <dbReference type="ARBA" id="ARBA00023134"/>
    </source>
</evidence>
<comment type="subcellular location">
    <subcellularLocation>
        <location evidence="1">Cytoplasm</location>
        <location evidence="1">Cytoskeleton</location>
        <location evidence="1">Cilium basal body</location>
    </subcellularLocation>
</comment>
<dbReference type="GO" id="GO:0005525">
    <property type="term" value="F:GTP binding"/>
    <property type="evidence" value="ECO:0007669"/>
    <property type="project" value="UniProtKB-KW"/>
</dbReference>
<evidence type="ECO:0000256" key="2">
    <source>
        <dbReference type="ARBA" id="ARBA00006270"/>
    </source>
</evidence>
<keyword evidence="5" id="KW-0653">Protein transport</keyword>